<gene>
    <name evidence="1" type="ORF">D5086_033214</name>
</gene>
<name>A0ACC4AG49_POPAL</name>
<evidence type="ECO:0000313" key="1">
    <source>
        <dbReference type="EMBL" id="KAL3565168.1"/>
    </source>
</evidence>
<keyword evidence="2" id="KW-1185">Reference proteome</keyword>
<comment type="caution">
    <text evidence="1">The sequence shown here is derived from an EMBL/GenBank/DDBJ whole genome shotgun (WGS) entry which is preliminary data.</text>
</comment>
<evidence type="ECO:0000313" key="2">
    <source>
        <dbReference type="Proteomes" id="UP000309997"/>
    </source>
</evidence>
<sequence length="549" mass="61590">MKGKRKATANPVLTDAAEGSSSNLFETQVREGNVDEEEERIWAYNGENREETEGEEEDEDDEEEEEEEEDSKGEQERDNLFDEERTKLDEGFFEIEAIRRKRVRKGQLQYLIKWRGWPETANTWEPLENLQSCSDVIDAFEESLQSGKSFRKRKRKHGGPHTQSKKKQSRSSTAYNVLDVEISIADKHLASAPLSSSLLGDLPSPLQFISSDPRGESNGEANNVKTFKQIDENGSMNASKHIFARKEDNEYDPKLSELRGTIPNIDVNMNNLAIHFQEEKTLEGNGLANGLPKVDYDPVQNSQRTGAKKRKSGSVKRFKKDSVKPAFLHNSSANLSVGSTGGVAQLGIENPSLTWGNSSHMPMAENTINALAITKILKPTGFSASVFDNVQDVLITFRALRSDGQEVTVDNRFLKANNPHLLINFYEQHLKYRESKRLERNGDSRTVPIVPSPMMGVPGLIILCPSILSFADYVLPLFQAGDEDVAFNYWELPLLLLLLVHLLSSCFPSRDNWYFGTKQGSSSSSYDADGYGLGSLPFLVLFFVLYNVC</sequence>
<accession>A0ACC4AG49</accession>
<dbReference type="EMBL" id="RCHU02000019">
    <property type="protein sequence ID" value="KAL3565168.1"/>
    <property type="molecule type" value="Genomic_DNA"/>
</dbReference>
<proteinExistence type="predicted"/>
<protein>
    <submittedName>
        <fullName evidence="1">Uncharacterized protein</fullName>
    </submittedName>
</protein>
<organism evidence="1 2">
    <name type="scientific">Populus alba</name>
    <name type="common">White poplar</name>
    <dbReference type="NCBI Taxonomy" id="43335"/>
    <lineage>
        <taxon>Eukaryota</taxon>
        <taxon>Viridiplantae</taxon>
        <taxon>Streptophyta</taxon>
        <taxon>Embryophyta</taxon>
        <taxon>Tracheophyta</taxon>
        <taxon>Spermatophyta</taxon>
        <taxon>Magnoliopsida</taxon>
        <taxon>eudicotyledons</taxon>
        <taxon>Gunneridae</taxon>
        <taxon>Pentapetalae</taxon>
        <taxon>rosids</taxon>
        <taxon>fabids</taxon>
        <taxon>Malpighiales</taxon>
        <taxon>Salicaceae</taxon>
        <taxon>Saliceae</taxon>
        <taxon>Populus</taxon>
    </lineage>
</organism>
<reference evidence="1 2" key="1">
    <citation type="journal article" date="2024" name="Plant Biotechnol. J.">
        <title>Genome and CRISPR/Cas9 system of a widespread forest tree (Populus alba) in the world.</title>
        <authorList>
            <person name="Liu Y.J."/>
            <person name="Jiang P.F."/>
            <person name="Han X.M."/>
            <person name="Li X.Y."/>
            <person name="Wang H.M."/>
            <person name="Wang Y.J."/>
            <person name="Wang X.X."/>
            <person name="Zeng Q.Y."/>
        </authorList>
    </citation>
    <scope>NUCLEOTIDE SEQUENCE [LARGE SCALE GENOMIC DNA]</scope>
    <source>
        <strain evidence="2">cv. PAL-ZL1</strain>
    </source>
</reference>
<dbReference type="Proteomes" id="UP000309997">
    <property type="component" value="Unassembled WGS sequence"/>
</dbReference>